<dbReference type="Gene3D" id="3.30.1240.10">
    <property type="match status" value="1"/>
</dbReference>
<keyword evidence="2" id="KW-1185">Reference proteome</keyword>
<dbReference type="RefSeq" id="WP_045748820.1">
    <property type="nucleotide sequence ID" value="NZ_FUZK01000002.1"/>
</dbReference>
<sequence>MKYKLIISDYGETLVHSGDKVSTQNVEAIRMFQQHGGLFSIATGREWQSIKRKIQKSDLNSLQEILITCCYGSMIISSISEKIIFDAPLNLDLVKDLGNFLLKNKIEYSLVTKDKTLIEKSIDISEYKWKKPKDILLFDNLEDLIQHVLKNNERIYKIDIYSLSMSEKVAKYINDKYIEIFKYYINKQGFMEIVSSDAGKEKAYNFIRDYYELKDKEVIVVGDAPNDLGLFKYALNRVAVSNAIGVLSDQSTYIVDNEGYIGISRLISKILNDVVI</sequence>
<name>A0A061AH30_9MOLU</name>
<evidence type="ECO:0000313" key="1">
    <source>
        <dbReference type="EMBL" id="CDR30247.1"/>
    </source>
</evidence>
<dbReference type="Proteomes" id="UP000032434">
    <property type="component" value="Chromosome 1"/>
</dbReference>
<dbReference type="SUPFAM" id="SSF56784">
    <property type="entry name" value="HAD-like"/>
    <property type="match status" value="1"/>
</dbReference>
<dbReference type="Pfam" id="PF08282">
    <property type="entry name" value="Hydrolase_3"/>
    <property type="match status" value="1"/>
</dbReference>
<accession>A0A061AH30</accession>
<evidence type="ECO:0000313" key="2">
    <source>
        <dbReference type="Proteomes" id="UP000032434"/>
    </source>
</evidence>
<organism evidence="1 2">
    <name type="scientific">Acholeplasma oculi</name>
    <dbReference type="NCBI Taxonomy" id="35623"/>
    <lineage>
        <taxon>Bacteria</taxon>
        <taxon>Bacillati</taxon>
        <taxon>Mycoplasmatota</taxon>
        <taxon>Mollicutes</taxon>
        <taxon>Acholeplasmatales</taxon>
        <taxon>Acholeplasmataceae</taxon>
        <taxon>Acholeplasma</taxon>
    </lineage>
</organism>
<gene>
    <name evidence="1" type="ORF">Aocu_01740</name>
</gene>
<dbReference type="Gene3D" id="3.40.50.1000">
    <property type="entry name" value="HAD superfamily/HAD-like"/>
    <property type="match status" value="1"/>
</dbReference>
<reference evidence="2" key="1">
    <citation type="submission" date="2014-05" db="EMBL/GenBank/DDBJ databases">
        <authorList>
            <person name="Kube M."/>
        </authorList>
    </citation>
    <scope>NUCLEOTIDE SEQUENCE [LARGE SCALE GENOMIC DNA]</scope>
</reference>
<dbReference type="AlphaFoldDB" id="A0A061AH30"/>
<dbReference type="InterPro" id="IPR006379">
    <property type="entry name" value="HAD-SF_hydro_IIB"/>
</dbReference>
<proteinExistence type="predicted"/>
<dbReference type="OrthoDB" id="399929at2"/>
<dbReference type="GO" id="GO:0005829">
    <property type="term" value="C:cytosol"/>
    <property type="evidence" value="ECO:0007669"/>
    <property type="project" value="TreeGrafter"/>
</dbReference>
<dbReference type="GO" id="GO:0000287">
    <property type="term" value="F:magnesium ion binding"/>
    <property type="evidence" value="ECO:0007669"/>
    <property type="project" value="TreeGrafter"/>
</dbReference>
<protein>
    <submittedName>
        <fullName evidence="1">HAD-superfamily hydrolase, subfamily IIB</fullName>
    </submittedName>
</protein>
<dbReference type="FunCoup" id="A0A061AH30">
    <property type="interactions" value="107"/>
</dbReference>
<dbReference type="InParanoid" id="A0A061AH30"/>
<dbReference type="InterPro" id="IPR036412">
    <property type="entry name" value="HAD-like_sf"/>
</dbReference>
<dbReference type="PANTHER" id="PTHR10000">
    <property type="entry name" value="PHOSPHOSERINE PHOSPHATASE"/>
    <property type="match status" value="1"/>
</dbReference>
<dbReference type="EMBL" id="LK028559">
    <property type="protein sequence ID" value="CDR30247.1"/>
    <property type="molecule type" value="Genomic_DNA"/>
</dbReference>
<keyword evidence="1" id="KW-0378">Hydrolase</keyword>
<dbReference type="STRING" id="35623.Aocu_01740"/>
<dbReference type="PANTHER" id="PTHR10000:SF8">
    <property type="entry name" value="HAD SUPERFAMILY HYDROLASE-LIKE, TYPE 3"/>
    <property type="match status" value="1"/>
</dbReference>
<dbReference type="NCBIfam" id="TIGR01484">
    <property type="entry name" value="HAD-SF-IIB"/>
    <property type="match status" value="1"/>
</dbReference>
<dbReference type="KEGG" id="aoc:Aocu_01740"/>
<dbReference type="InterPro" id="IPR023214">
    <property type="entry name" value="HAD_sf"/>
</dbReference>
<dbReference type="GO" id="GO:0016791">
    <property type="term" value="F:phosphatase activity"/>
    <property type="evidence" value="ECO:0007669"/>
    <property type="project" value="TreeGrafter"/>
</dbReference>
<dbReference type="HOGENOM" id="CLU_044146_0_0_14"/>
<dbReference type="PATRIC" id="fig|35623.3.peg.173"/>